<organism evidence="1 2">
    <name type="scientific">Dyella agri</name>
    <dbReference type="NCBI Taxonomy" id="1926869"/>
    <lineage>
        <taxon>Bacteria</taxon>
        <taxon>Pseudomonadati</taxon>
        <taxon>Pseudomonadota</taxon>
        <taxon>Gammaproteobacteria</taxon>
        <taxon>Lysobacterales</taxon>
        <taxon>Rhodanobacteraceae</taxon>
        <taxon>Dyella</taxon>
    </lineage>
</organism>
<name>A0ABW8KDQ5_9GAMM</name>
<gene>
    <name evidence="1" type="ORF">ISP14_00600</name>
</gene>
<dbReference type="EMBL" id="JADIKL010000001">
    <property type="protein sequence ID" value="MFK2929277.1"/>
    <property type="molecule type" value="Genomic_DNA"/>
</dbReference>
<evidence type="ECO:0000313" key="1">
    <source>
        <dbReference type="EMBL" id="MFK2929277.1"/>
    </source>
</evidence>
<comment type="caution">
    <text evidence="1">The sequence shown here is derived from an EMBL/GenBank/DDBJ whole genome shotgun (WGS) entry which is preliminary data.</text>
</comment>
<protein>
    <submittedName>
        <fullName evidence="1">Uncharacterized protein</fullName>
    </submittedName>
</protein>
<sequence>MAERATPRFLVAYFGGRDAINGHALEVLIGDVLKRPAPRSGAGYSIRPGALQRLADFGSSKLTAWADDLKREQQHEQAAHANQ</sequence>
<reference evidence="1 2" key="1">
    <citation type="submission" date="2020-10" db="EMBL/GenBank/DDBJ databases">
        <title>Phylogeny of dyella-like bacteria.</title>
        <authorList>
            <person name="Fu J."/>
        </authorList>
    </citation>
    <scope>NUCLEOTIDE SEQUENCE [LARGE SCALE GENOMIC DNA]</scope>
    <source>
        <strain evidence="1 2">DKC-1</strain>
    </source>
</reference>
<dbReference type="Proteomes" id="UP001620397">
    <property type="component" value="Unassembled WGS sequence"/>
</dbReference>
<accession>A0ABW8KDQ5</accession>
<dbReference type="RefSeq" id="WP_404535099.1">
    <property type="nucleotide sequence ID" value="NZ_JADIKL010000001.1"/>
</dbReference>
<proteinExistence type="predicted"/>
<evidence type="ECO:0000313" key="2">
    <source>
        <dbReference type="Proteomes" id="UP001620397"/>
    </source>
</evidence>
<keyword evidence="2" id="KW-1185">Reference proteome</keyword>